<comment type="caution">
    <text evidence="1">The sequence shown here is derived from an EMBL/GenBank/DDBJ whole genome shotgun (WGS) entry which is preliminary data.</text>
</comment>
<protein>
    <submittedName>
        <fullName evidence="1">Uncharacterized protein</fullName>
    </submittedName>
</protein>
<keyword evidence="2" id="KW-1185">Reference proteome</keyword>
<name>A0A1X1Y5Q2_9MYCO</name>
<sequence length="333" mass="34932">MREALVVTQGHQLFADALTQLAAEISDPRLSAIAADITAPLRVAVSGRRGVGRRTVAAALAAAGVRIAGRSGSDADMTVHVIAEVVKPEDVEDVAVRQDTGDRSVLVVLNKADLAGHCGAAGAAAAMRVPVEPMSALFALAALGDRPGAGLDRGLWEVCRQLAEQPGDLSSAGQFVSCPHPVPRPVRERLCAVLDLSGIERMLELARQGGTAGRARTMLRRLSGIDGVVERLAAMGAGPHHRRMSQAVVRLEAMAVGDSRIDEFLVADAAVAARMTAAAAVVQEQWVPDEPALRRARRWQAYRGAPVGAAQRACAVDIARGSLRAWSATRGLP</sequence>
<dbReference type="EMBL" id="LQPG01000059">
    <property type="protein sequence ID" value="ORW06452.1"/>
    <property type="molecule type" value="Genomic_DNA"/>
</dbReference>
<reference evidence="1 2" key="1">
    <citation type="submission" date="2016-01" db="EMBL/GenBank/DDBJ databases">
        <title>The new phylogeny of the genus Mycobacterium.</title>
        <authorList>
            <person name="Tarcisio F."/>
            <person name="Conor M."/>
            <person name="Antonella G."/>
            <person name="Elisabetta G."/>
            <person name="Giulia F.S."/>
            <person name="Sara T."/>
            <person name="Anna F."/>
            <person name="Clotilde B."/>
            <person name="Roberto B."/>
            <person name="Veronica D.S."/>
            <person name="Fabio R."/>
            <person name="Monica P."/>
            <person name="Olivier J."/>
            <person name="Enrico T."/>
            <person name="Nicola S."/>
        </authorList>
    </citation>
    <scope>NUCLEOTIDE SEQUENCE [LARGE SCALE GENOMIC DNA]</scope>
    <source>
        <strain evidence="1 2">DSM 45394</strain>
    </source>
</reference>
<dbReference type="InterPro" id="IPR027417">
    <property type="entry name" value="P-loop_NTPase"/>
</dbReference>
<dbReference type="STRING" id="1108812.AWC16_01330"/>
<dbReference type="OrthoDB" id="4641839at2"/>
<accession>A0A1X1Y5Q2</accession>
<evidence type="ECO:0000313" key="1">
    <source>
        <dbReference type="EMBL" id="ORW06452.1"/>
    </source>
</evidence>
<evidence type="ECO:0000313" key="2">
    <source>
        <dbReference type="Proteomes" id="UP000193866"/>
    </source>
</evidence>
<gene>
    <name evidence="1" type="ORF">AWC16_01330</name>
</gene>
<dbReference type="SUPFAM" id="SSF52540">
    <property type="entry name" value="P-loop containing nucleoside triphosphate hydrolases"/>
    <property type="match status" value="1"/>
</dbReference>
<dbReference type="Proteomes" id="UP000193866">
    <property type="component" value="Unassembled WGS sequence"/>
</dbReference>
<organism evidence="1 2">
    <name type="scientific">Mycolicibacter longobardus</name>
    <dbReference type="NCBI Taxonomy" id="1108812"/>
    <lineage>
        <taxon>Bacteria</taxon>
        <taxon>Bacillati</taxon>
        <taxon>Actinomycetota</taxon>
        <taxon>Actinomycetes</taxon>
        <taxon>Mycobacteriales</taxon>
        <taxon>Mycobacteriaceae</taxon>
        <taxon>Mycolicibacter</taxon>
    </lineage>
</organism>
<proteinExistence type="predicted"/>
<dbReference type="AlphaFoldDB" id="A0A1X1Y5Q2"/>